<feature type="transmembrane region" description="Helical" evidence="1">
    <location>
        <begin position="23"/>
        <end position="52"/>
    </location>
</feature>
<keyword evidence="1" id="KW-0472">Membrane</keyword>
<keyword evidence="1" id="KW-1133">Transmembrane helix</keyword>
<gene>
    <name evidence="2" type="ORF">K7B09_01245</name>
</gene>
<evidence type="ECO:0000313" key="2">
    <source>
        <dbReference type="EMBL" id="MBZ4184949.1"/>
    </source>
</evidence>
<keyword evidence="3" id="KW-1185">Reference proteome</keyword>
<evidence type="ECO:0000256" key="1">
    <source>
        <dbReference type="SAM" id="Phobius"/>
    </source>
</evidence>
<feature type="transmembrane region" description="Helical" evidence="1">
    <location>
        <begin position="152"/>
        <end position="173"/>
    </location>
</feature>
<protein>
    <submittedName>
        <fullName evidence="2">Uncharacterized protein</fullName>
    </submittedName>
</protein>
<proteinExistence type="predicted"/>
<name>A0ABS7TAS7_9GAMM</name>
<feature type="transmembrane region" description="Helical" evidence="1">
    <location>
        <begin position="291"/>
        <end position="313"/>
    </location>
</feature>
<feature type="transmembrane region" description="Helical" evidence="1">
    <location>
        <begin position="72"/>
        <end position="94"/>
    </location>
</feature>
<feature type="transmembrane region" description="Helical" evidence="1">
    <location>
        <begin position="362"/>
        <end position="378"/>
    </location>
</feature>
<sequence>MLIPRAATASSPATSLDWIDQSIAIYLILPILLFCLWFIPLATAILLVLTSFASWQALRGPSTGSTGLNTKFILSVFALSLGWTAVAGVGHFFYSNSDWLTRDAVLHDLSVSGWPPTYLLADASHLILRAPVGYFLPSAAVGYLFGPDAANFAIYLWTVLGWWLFLLAACRLFDTLRERILCLLVLTLFGGMDLLGHAWAYREIAVPGQHIEWWMPSIQYSANTTLLFWVPNHALPAWLGIVLILRHWQQPSLARITPLLATAVPLWSPLAAIGLFPFFLFGLAWRRDRKILFSPWSCFAFIPIALLTMKYLGMDAAEVPHGWMAEMWGTWDLFAYRYVLFCLLEFGFLALILARITHFNRPMQIAVATLCLLPFYYLGIGNDLAMRASVPALCVLALATIRPLAQQQGRTLWHGLLVVTLLVGGLSAAQEPERAFIEPAWKPLGKTIPASVRREHPEAGSLFPAHYFAHEDSTILMALMRQPKALDVSKEKPY</sequence>
<dbReference type="EMBL" id="JAIQDJ010000001">
    <property type="protein sequence ID" value="MBZ4184949.1"/>
    <property type="molecule type" value="Genomic_DNA"/>
</dbReference>
<organism evidence="2 3">
    <name type="scientific">Thermomonas beijingensis</name>
    <dbReference type="NCBI Taxonomy" id="2872701"/>
    <lineage>
        <taxon>Bacteria</taxon>
        <taxon>Pseudomonadati</taxon>
        <taxon>Pseudomonadota</taxon>
        <taxon>Gammaproteobacteria</taxon>
        <taxon>Lysobacterales</taxon>
        <taxon>Lysobacteraceae</taxon>
        <taxon>Thermomonas</taxon>
    </lineage>
</organism>
<feature type="transmembrane region" description="Helical" evidence="1">
    <location>
        <begin position="266"/>
        <end position="285"/>
    </location>
</feature>
<feature type="transmembrane region" description="Helical" evidence="1">
    <location>
        <begin position="334"/>
        <end position="356"/>
    </location>
</feature>
<feature type="transmembrane region" description="Helical" evidence="1">
    <location>
        <begin position="180"/>
        <end position="200"/>
    </location>
</feature>
<comment type="caution">
    <text evidence="2">The sequence shown here is derived from an EMBL/GenBank/DDBJ whole genome shotgun (WGS) entry which is preliminary data.</text>
</comment>
<reference evidence="2" key="1">
    <citation type="submission" date="2021-09" db="EMBL/GenBank/DDBJ databases">
        <authorList>
            <person name="Wu T."/>
            <person name="Guo S.Z."/>
        </authorList>
    </citation>
    <scope>NUCLEOTIDE SEQUENCE</scope>
    <source>
        <strain evidence="2">RSS-23</strain>
    </source>
</reference>
<feature type="transmembrane region" description="Helical" evidence="1">
    <location>
        <begin position="220"/>
        <end position="245"/>
    </location>
</feature>
<keyword evidence="1" id="KW-0812">Transmembrane</keyword>
<evidence type="ECO:0000313" key="3">
    <source>
        <dbReference type="Proteomes" id="UP001430290"/>
    </source>
</evidence>
<dbReference type="Proteomes" id="UP001430290">
    <property type="component" value="Unassembled WGS sequence"/>
</dbReference>
<accession>A0ABS7TAS7</accession>
<dbReference type="RefSeq" id="WP_223625914.1">
    <property type="nucleotide sequence ID" value="NZ_JAIQDJ010000001.1"/>
</dbReference>